<evidence type="ECO:0000313" key="12">
    <source>
        <dbReference type="Proteomes" id="UP000494165"/>
    </source>
</evidence>
<evidence type="ECO:0000256" key="1">
    <source>
        <dbReference type="ARBA" id="ARBA00004141"/>
    </source>
</evidence>
<feature type="region of interest" description="Disordered" evidence="8">
    <location>
        <begin position="829"/>
        <end position="864"/>
    </location>
</feature>
<feature type="chain" id="PRO_5035851607" description="TM2 domain-containing protein" evidence="9">
    <location>
        <begin position="18"/>
        <end position="1040"/>
    </location>
</feature>
<feature type="compositionally biased region" description="Basic and acidic residues" evidence="8">
    <location>
        <begin position="511"/>
        <end position="521"/>
    </location>
</feature>
<keyword evidence="5" id="KW-1133">Transmembrane helix</keyword>
<feature type="compositionally biased region" description="Low complexity" evidence="8">
    <location>
        <begin position="782"/>
        <end position="805"/>
    </location>
</feature>
<feature type="compositionally biased region" description="Acidic residues" evidence="8">
    <location>
        <begin position="659"/>
        <end position="672"/>
    </location>
</feature>
<feature type="region of interest" description="Disordered" evidence="8">
    <location>
        <begin position="387"/>
        <end position="430"/>
    </location>
</feature>
<feature type="compositionally biased region" description="Polar residues" evidence="8">
    <location>
        <begin position="756"/>
        <end position="766"/>
    </location>
</feature>
<keyword evidence="12" id="KW-1185">Reference proteome</keyword>
<evidence type="ECO:0000256" key="3">
    <source>
        <dbReference type="ARBA" id="ARBA00022692"/>
    </source>
</evidence>
<organism evidence="11 12">
    <name type="scientific">Cloeon dipterum</name>
    <dbReference type="NCBI Taxonomy" id="197152"/>
    <lineage>
        <taxon>Eukaryota</taxon>
        <taxon>Metazoa</taxon>
        <taxon>Ecdysozoa</taxon>
        <taxon>Arthropoda</taxon>
        <taxon>Hexapoda</taxon>
        <taxon>Insecta</taxon>
        <taxon>Pterygota</taxon>
        <taxon>Palaeoptera</taxon>
        <taxon>Ephemeroptera</taxon>
        <taxon>Pisciforma</taxon>
        <taxon>Baetidae</taxon>
        <taxon>Cloeon</taxon>
    </lineage>
</organism>
<dbReference type="OrthoDB" id="5804096at2759"/>
<dbReference type="AlphaFoldDB" id="A0A8S1E188"/>
<feature type="compositionally biased region" description="Low complexity" evidence="8">
    <location>
        <begin position="397"/>
        <end position="416"/>
    </location>
</feature>
<dbReference type="PANTHER" id="PTHR21016:SF1">
    <property type="entry name" value="TM2 DOMAIN-CONTAINING PROTEIN 1"/>
    <property type="match status" value="1"/>
</dbReference>
<feature type="region of interest" description="Disordered" evidence="8">
    <location>
        <begin position="476"/>
        <end position="805"/>
    </location>
</feature>
<evidence type="ECO:0000256" key="9">
    <source>
        <dbReference type="SAM" id="SignalP"/>
    </source>
</evidence>
<feature type="compositionally biased region" description="Low complexity" evidence="8">
    <location>
        <begin position="299"/>
        <end position="309"/>
    </location>
</feature>
<dbReference type="EMBL" id="CADEPI010000437">
    <property type="protein sequence ID" value="CAB3385885.1"/>
    <property type="molecule type" value="Genomic_DNA"/>
</dbReference>
<comment type="subcellular location">
    <subcellularLocation>
        <location evidence="1">Membrane</location>
        <topology evidence="1">Multi-pass membrane protein</topology>
    </subcellularLocation>
</comment>
<keyword evidence="7" id="KW-0325">Glycoprotein</keyword>
<feature type="compositionally biased region" description="Basic residues" evidence="8">
    <location>
        <begin position="632"/>
        <end position="651"/>
    </location>
</feature>
<feature type="compositionally biased region" description="Basic residues" evidence="8">
    <location>
        <begin position="320"/>
        <end position="329"/>
    </location>
</feature>
<evidence type="ECO:0000256" key="5">
    <source>
        <dbReference type="ARBA" id="ARBA00022989"/>
    </source>
</evidence>
<evidence type="ECO:0000256" key="2">
    <source>
        <dbReference type="ARBA" id="ARBA00008284"/>
    </source>
</evidence>
<dbReference type="PANTHER" id="PTHR21016">
    <property type="entry name" value="BETA-AMYLOID BINDING PROTEIN-RELATED"/>
    <property type="match status" value="1"/>
</dbReference>
<dbReference type="InterPro" id="IPR007829">
    <property type="entry name" value="TM2"/>
</dbReference>
<feature type="compositionally biased region" description="Basic and acidic residues" evidence="8">
    <location>
        <begin position="829"/>
        <end position="841"/>
    </location>
</feature>
<evidence type="ECO:0000259" key="10">
    <source>
        <dbReference type="Pfam" id="PF05154"/>
    </source>
</evidence>
<evidence type="ECO:0000256" key="6">
    <source>
        <dbReference type="ARBA" id="ARBA00023136"/>
    </source>
</evidence>
<evidence type="ECO:0000256" key="4">
    <source>
        <dbReference type="ARBA" id="ARBA00022729"/>
    </source>
</evidence>
<keyword evidence="3" id="KW-0812">Transmembrane</keyword>
<dbReference type="InterPro" id="IPR050932">
    <property type="entry name" value="TM2D1-3-like"/>
</dbReference>
<feature type="region of interest" description="Disordered" evidence="8">
    <location>
        <begin position="876"/>
        <end position="906"/>
    </location>
</feature>
<keyword evidence="6" id="KW-0472">Membrane</keyword>
<evidence type="ECO:0000256" key="8">
    <source>
        <dbReference type="SAM" id="MobiDB-lite"/>
    </source>
</evidence>
<protein>
    <recommendedName>
        <fullName evidence="10">TM2 domain-containing protein</fullName>
    </recommendedName>
</protein>
<reference evidence="11 12" key="1">
    <citation type="submission" date="2020-04" db="EMBL/GenBank/DDBJ databases">
        <authorList>
            <person name="Alioto T."/>
            <person name="Alioto T."/>
            <person name="Gomez Garrido J."/>
        </authorList>
    </citation>
    <scope>NUCLEOTIDE SEQUENCE [LARGE SCALE GENOMIC DNA]</scope>
</reference>
<feature type="signal peptide" evidence="9">
    <location>
        <begin position="1"/>
        <end position="17"/>
    </location>
</feature>
<comment type="caution">
    <text evidence="11">The sequence shown here is derived from an EMBL/GenBank/DDBJ whole genome shotgun (WGS) entry which is preliminary data.</text>
</comment>
<evidence type="ECO:0000313" key="11">
    <source>
        <dbReference type="EMBL" id="CAB3385885.1"/>
    </source>
</evidence>
<comment type="similarity">
    <text evidence="2">Belongs to the TM2 family.</text>
</comment>
<feature type="compositionally biased region" description="Acidic residues" evidence="8">
    <location>
        <begin position="723"/>
        <end position="734"/>
    </location>
</feature>
<feature type="compositionally biased region" description="Low complexity" evidence="8">
    <location>
        <begin position="692"/>
        <end position="701"/>
    </location>
</feature>
<name>A0A8S1E188_9INSE</name>
<dbReference type="GO" id="GO:0016020">
    <property type="term" value="C:membrane"/>
    <property type="evidence" value="ECO:0007669"/>
    <property type="project" value="UniProtKB-SubCell"/>
</dbReference>
<feature type="domain" description="TM2" evidence="10">
    <location>
        <begin position="89"/>
        <end position="136"/>
    </location>
</feature>
<keyword evidence="4 9" id="KW-0732">Signal</keyword>
<feature type="region of interest" description="Disordered" evidence="8">
    <location>
        <begin position="299"/>
        <end position="364"/>
    </location>
</feature>
<accession>A0A8S1E188</accession>
<gene>
    <name evidence="11" type="ORF">CLODIP_2_CD04884</name>
</gene>
<evidence type="ECO:0000256" key="7">
    <source>
        <dbReference type="ARBA" id="ARBA00023180"/>
    </source>
</evidence>
<dbReference type="Pfam" id="PF05154">
    <property type="entry name" value="TM2"/>
    <property type="match status" value="1"/>
</dbReference>
<sequence>MRRTALVLCLGLSLALGEDYEVDCGTLRMGQYLCPDPAIDHIDPQTQQPRNCTPENKALVHCRAAPGILCRETNSSIFMRDIPCEWTNGYSFETALLLSVFLGMFGADRFYLGYPALGLLKLSTLGFLFLGQLVDVLLIATQAVGPADGSAYVMPYFGPKVISIRVDNSTTATPHRTTLRPRAHECLSVRARGTQSAAMKKSSSSAPANSGVLTLAACCILLATCSQARRISHRHDVAAPHEALDTGGWRPVVESGRPSLDQVAVAPTGYDGDTDLVPPPRRIAAKGAKKRVAQAAASSYSTPSYAASPVRFPGEQEAKSKRRPIRRNRPGAGHLRPYIAQESAQQQVRFKPSPPAPENLWVEPTEPTVGFFTPQQYNEGPLQLAIASQSHQEHQQQHQQQQVHHQQHHQQQVHQQQKLHHQQEQQQQVVSTQQVFGNPAFFDLGSSSIRRPQDNTFIEPSVYENEVIQGVHHLAVNAPPQYQIDTPSSPPPVRRRKQKPRPATQATPIDPDMHRGTEIHEVPVWTTEAPVIHRRPQPEVHVEEEEREPVRPRRPFRPPAPVQEQLDDDMEVPVFKMRPRKPIVTLTAEENTHQEERPRIRRPHPATAPVVQEDLEEEVSPARPQQEEERPLKRRRPRPPVEGKRRRRPKPRPQPVIVVEEEEQQPQPEIEEDRNVHRRPIPSWPTKPAVTEESVQEQQPEVEQENYPSVFPLQHQQQKEEIIPEDAPSEETVEETFPSSVEAFESQPVPEEPNHQEPNQVSSTEGLFSIPPKRKRPEVFESTAAPAPIVTTTTAAPLTTTPSISSRLRAKLNGSRPRFSLNNIKERLRQQQEQTENKEEQVTTEATRPGKFQVGTLPTTTSEAPVERQTFRPSMNRYARPPLSSRYRNSAATTEAPGVLTTTPPAARRTIPSLYNKERRPLLRTRTTTEAPLTTTEEIAVPHEEDEDKEMESTTQEMEEMTTIMPVSSTTPEYLSYASRVTDLTSSATAFKPLSFFSAVPANGVHPSQLRFTMATEDPILPIEAFFPAFASKPAPPHGE</sequence>
<proteinExistence type="inferred from homology"/>
<dbReference type="Proteomes" id="UP000494165">
    <property type="component" value="Unassembled WGS sequence"/>
</dbReference>